<keyword evidence="1" id="KW-0238">DNA-binding</keyword>
<dbReference type="PANTHER" id="PTHR30204">
    <property type="entry name" value="REDOX-CYCLING DRUG-SENSING TRANSCRIPTIONAL ACTIVATOR SOXR"/>
    <property type="match status" value="1"/>
</dbReference>
<dbReference type="PROSITE" id="PS50937">
    <property type="entry name" value="HTH_MERR_2"/>
    <property type="match status" value="1"/>
</dbReference>
<dbReference type="GO" id="GO:0046872">
    <property type="term" value="F:metal ion binding"/>
    <property type="evidence" value="ECO:0007669"/>
    <property type="project" value="InterPro"/>
</dbReference>
<protein>
    <submittedName>
        <fullName evidence="3">HTH-type transcriptional regulator ZntR</fullName>
    </submittedName>
</protein>
<dbReference type="GO" id="GO:0003700">
    <property type="term" value="F:DNA-binding transcription factor activity"/>
    <property type="evidence" value="ECO:0007669"/>
    <property type="project" value="InterPro"/>
</dbReference>
<dbReference type="NCBIfam" id="TIGR02047">
    <property type="entry name" value="CadR-PbrR"/>
    <property type="match status" value="1"/>
</dbReference>
<dbReference type="PRINTS" id="PR00040">
    <property type="entry name" value="HTHMERR"/>
</dbReference>
<dbReference type="GO" id="GO:0003677">
    <property type="term" value="F:DNA binding"/>
    <property type="evidence" value="ECO:0007669"/>
    <property type="project" value="UniProtKB-KW"/>
</dbReference>
<dbReference type="InterPro" id="IPR000551">
    <property type="entry name" value="MerR-type_HTH_dom"/>
</dbReference>
<dbReference type="SMART" id="SM00422">
    <property type="entry name" value="HTH_MERR"/>
    <property type="match status" value="1"/>
</dbReference>
<dbReference type="EMBL" id="LR743507">
    <property type="protein sequence ID" value="CAA2107011.1"/>
    <property type="molecule type" value="Genomic_DNA"/>
</dbReference>
<evidence type="ECO:0000256" key="1">
    <source>
        <dbReference type="ARBA" id="ARBA00023125"/>
    </source>
</evidence>
<dbReference type="InterPro" id="IPR009061">
    <property type="entry name" value="DNA-bd_dom_put_sf"/>
</dbReference>
<gene>
    <name evidence="3" type="primary">zntR</name>
    <name evidence="3" type="ORF">VVAX_04022</name>
</gene>
<evidence type="ECO:0000259" key="2">
    <source>
        <dbReference type="PROSITE" id="PS50937"/>
    </source>
</evidence>
<feature type="domain" description="HTH merR-type" evidence="2">
    <location>
        <begin position="1"/>
        <end position="69"/>
    </location>
</feature>
<proteinExistence type="predicted"/>
<evidence type="ECO:0000313" key="3">
    <source>
        <dbReference type="EMBL" id="CAA2107011.1"/>
    </source>
</evidence>
<dbReference type="InterPro" id="IPR047057">
    <property type="entry name" value="MerR_fam"/>
</dbReference>
<dbReference type="Gene3D" id="1.10.1660.10">
    <property type="match status" value="1"/>
</dbReference>
<organism evidence="3">
    <name type="scientific">Variovorax paradoxus</name>
    <dbReference type="NCBI Taxonomy" id="34073"/>
    <lineage>
        <taxon>Bacteria</taxon>
        <taxon>Pseudomonadati</taxon>
        <taxon>Pseudomonadota</taxon>
        <taxon>Betaproteobacteria</taxon>
        <taxon>Burkholderiales</taxon>
        <taxon>Comamonadaceae</taxon>
        <taxon>Variovorax</taxon>
    </lineage>
</organism>
<dbReference type="GO" id="GO:0045893">
    <property type="term" value="P:positive regulation of DNA-templated transcription"/>
    <property type="evidence" value="ECO:0007669"/>
    <property type="project" value="InterPro"/>
</dbReference>
<dbReference type="InterPro" id="IPR011791">
    <property type="entry name" value="CadR-PbrR"/>
</dbReference>
<dbReference type="Pfam" id="PF13411">
    <property type="entry name" value="MerR_1"/>
    <property type="match status" value="1"/>
</dbReference>
<reference evidence="3" key="1">
    <citation type="submission" date="2019-12" db="EMBL/GenBank/DDBJ databases">
        <authorList>
            <person name="Cremers G."/>
        </authorList>
    </citation>
    <scope>NUCLEOTIDE SEQUENCE</scope>
    <source>
        <strain evidence="3">Vvax</strain>
    </source>
</reference>
<dbReference type="RefSeq" id="WP_339091572.1">
    <property type="nucleotide sequence ID" value="NZ_LR743507.1"/>
</dbReference>
<dbReference type="SUPFAM" id="SSF46955">
    <property type="entry name" value="Putative DNA-binding domain"/>
    <property type="match status" value="1"/>
</dbReference>
<accession>A0A679JLA2</accession>
<dbReference type="AlphaFoldDB" id="A0A679JLA2"/>
<sequence length="159" mass="17656">MKIGELAKVTNTPVETIRYYEREHLLPEPARTEGNYRIYDEDHAQRLGFIRRCRSLDMTLDEIRSLLKFRDAPEEDCGQVNQLLDDHIGHVAARIAELKTLEKQLKALRLQCGGPESAHPCGILQELDTATLAPDGFGSGTGHAGHVHGALHAPARRGT</sequence>
<name>A0A679JLA2_VARPD</name>
<dbReference type="CDD" id="cd04784">
    <property type="entry name" value="HTH_CadR-PbrR"/>
    <property type="match status" value="1"/>
</dbReference>
<dbReference type="PANTHER" id="PTHR30204:SF92">
    <property type="entry name" value="HTH-TYPE TRANSCRIPTIONAL REGULATOR ZNTR"/>
    <property type="match status" value="1"/>
</dbReference>